<dbReference type="Proteomes" id="UP000299102">
    <property type="component" value="Unassembled WGS sequence"/>
</dbReference>
<reference evidence="1 2" key="1">
    <citation type="journal article" date="2019" name="Commun. Biol.">
        <title>The bagworm genome reveals a unique fibroin gene that provides high tensile strength.</title>
        <authorList>
            <person name="Kono N."/>
            <person name="Nakamura H."/>
            <person name="Ohtoshi R."/>
            <person name="Tomita M."/>
            <person name="Numata K."/>
            <person name="Arakawa K."/>
        </authorList>
    </citation>
    <scope>NUCLEOTIDE SEQUENCE [LARGE SCALE GENOMIC DNA]</scope>
</reference>
<comment type="caution">
    <text evidence="1">The sequence shown here is derived from an EMBL/GenBank/DDBJ whole genome shotgun (WGS) entry which is preliminary data.</text>
</comment>
<evidence type="ECO:0000313" key="2">
    <source>
        <dbReference type="Proteomes" id="UP000299102"/>
    </source>
</evidence>
<dbReference type="AlphaFoldDB" id="A0A4C1YAG6"/>
<dbReference type="EMBL" id="BGZK01001114">
    <property type="protein sequence ID" value="GBP71619.1"/>
    <property type="molecule type" value="Genomic_DNA"/>
</dbReference>
<keyword evidence="2" id="KW-1185">Reference proteome</keyword>
<sequence length="142" mass="15810">MLCRPVAILSTVSTAGAEIRAIDNSPGRCYRRWAVGALKIESCRLRSHVTTLVFAVRKLARRNVSSYSQTRDNFNTSISVVPCGPGVANGRRRVQCNARNCRSVMPANYAMRRCNAPRPFLLLPRDAILRRRDAFVANFTAA</sequence>
<gene>
    <name evidence="1" type="ORF">EVAR_10833_1</name>
</gene>
<accession>A0A4C1YAG6</accession>
<organism evidence="1 2">
    <name type="scientific">Eumeta variegata</name>
    <name type="common">Bagworm moth</name>
    <name type="synonym">Eumeta japonica</name>
    <dbReference type="NCBI Taxonomy" id="151549"/>
    <lineage>
        <taxon>Eukaryota</taxon>
        <taxon>Metazoa</taxon>
        <taxon>Ecdysozoa</taxon>
        <taxon>Arthropoda</taxon>
        <taxon>Hexapoda</taxon>
        <taxon>Insecta</taxon>
        <taxon>Pterygota</taxon>
        <taxon>Neoptera</taxon>
        <taxon>Endopterygota</taxon>
        <taxon>Lepidoptera</taxon>
        <taxon>Glossata</taxon>
        <taxon>Ditrysia</taxon>
        <taxon>Tineoidea</taxon>
        <taxon>Psychidae</taxon>
        <taxon>Oiketicinae</taxon>
        <taxon>Eumeta</taxon>
    </lineage>
</organism>
<protein>
    <submittedName>
        <fullName evidence="1">Uncharacterized protein</fullName>
    </submittedName>
</protein>
<evidence type="ECO:0000313" key="1">
    <source>
        <dbReference type="EMBL" id="GBP71619.1"/>
    </source>
</evidence>
<name>A0A4C1YAG6_EUMVA</name>
<proteinExistence type="predicted"/>